<keyword evidence="2" id="KW-1185">Reference proteome</keyword>
<dbReference type="PANTHER" id="PTHR33103">
    <property type="entry name" value="OS01G0153900 PROTEIN"/>
    <property type="match status" value="1"/>
</dbReference>
<organism evidence="1 2">
    <name type="scientific">Thlaspi arvense</name>
    <name type="common">Field penny-cress</name>
    <dbReference type="NCBI Taxonomy" id="13288"/>
    <lineage>
        <taxon>Eukaryota</taxon>
        <taxon>Viridiplantae</taxon>
        <taxon>Streptophyta</taxon>
        <taxon>Embryophyta</taxon>
        <taxon>Tracheophyta</taxon>
        <taxon>Spermatophyta</taxon>
        <taxon>Magnoliopsida</taxon>
        <taxon>eudicotyledons</taxon>
        <taxon>Gunneridae</taxon>
        <taxon>Pentapetalae</taxon>
        <taxon>rosids</taxon>
        <taxon>malvids</taxon>
        <taxon>Brassicales</taxon>
        <taxon>Brassicaceae</taxon>
        <taxon>Thlaspideae</taxon>
        <taxon>Thlaspi</taxon>
    </lineage>
</organism>
<reference evidence="1 2" key="1">
    <citation type="submission" date="2022-03" db="EMBL/GenBank/DDBJ databases">
        <authorList>
            <person name="Nunn A."/>
            <person name="Chopra R."/>
            <person name="Nunn A."/>
            <person name="Contreras Garrido A."/>
        </authorList>
    </citation>
    <scope>NUCLEOTIDE SEQUENCE [LARGE SCALE GENOMIC DNA]</scope>
</reference>
<dbReference type="EMBL" id="OU466859">
    <property type="protein sequence ID" value="CAH2054426.1"/>
    <property type="molecule type" value="Genomic_DNA"/>
</dbReference>
<accession>A0AAU9S5W3</accession>
<dbReference type="Pfam" id="PF05056">
    <property type="entry name" value="DUF674"/>
    <property type="match status" value="2"/>
</dbReference>
<sequence>FTLKLLIDEEKNRVVLAETGKDFADVLCSLLTLPMGTIVRLLEKHRNPQSSIVGCFHNLYRSVSEMDVDNFETQACKSLKLKLNVYSTISTLRCSCGSLMTREFHLDEAEQADGCLGNKVDGVFLSCRTSFIITDDLKMALNSIGLVLNVLNDLGYAGFDKLKEMLIDVGFEEVMTLLGCLFTSDAPLTDTFLRKYCVARKPKMLRPLVQESRGSGEASEVVTLKVYIRKSDRAILYAECREEFVDFHFTFLVIPLESAWEIFVDNVIMGCVGNLRRSVKDLSFEQRKEATGFKCKLPYYYSCRTQLLDVVIQEMPEYECLVSRRSYNSSRLSKTIKKSSVLADGERIAKLTPLVTSDSTRETNFIVSDDLVVTPMNSSLTISLLSKLQMNIGDIEEQVISIGKTEAISLLRASLITTSALTNGLSNFLSNMKPKEATPSTFKIPKSEKLL</sequence>
<gene>
    <name evidence="1" type="ORF">TAV2_LOCUS10795</name>
</gene>
<dbReference type="InterPro" id="IPR007750">
    <property type="entry name" value="DUF674"/>
</dbReference>
<protein>
    <submittedName>
        <fullName evidence="1">Uncharacterized protein</fullName>
    </submittedName>
</protein>
<dbReference type="PANTHER" id="PTHR33103:SF69">
    <property type="entry name" value="DUF674 FAMILY PROTEIN"/>
    <property type="match status" value="1"/>
</dbReference>
<name>A0AAU9S5W3_THLAR</name>
<evidence type="ECO:0000313" key="2">
    <source>
        <dbReference type="Proteomes" id="UP000836841"/>
    </source>
</evidence>
<proteinExistence type="predicted"/>
<feature type="non-terminal residue" evidence="1">
    <location>
        <position position="1"/>
    </location>
</feature>
<evidence type="ECO:0000313" key="1">
    <source>
        <dbReference type="EMBL" id="CAH2054426.1"/>
    </source>
</evidence>
<dbReference type="AlphaFoldDB" id="A0AAU9S5W3"/>
<dbReference type="Proteomes" id="UP000836841">
    <property type="component" value="Chromosome 3"/>
</dbReference>